<dbReference type="EMBL" id="CAJNIZ010029136">
    <property type="protein sequence ID" value="CAE7513691.1"/>
    <property type="molecule type" value="Genomic_DNA"/>
</dbReference>
<sequence length="501" mass="56628">MSKSPESCKASIALRPTFFRTFTQVDNSLRHAASAVAASRARTRFASNQFGSDSVGDGKISCIVRVVDNVWFDFFFAALVLVNCVFIGILDAPLASFALLSVIVLKFSMQSHIRIPKQSASMWSSALDLHQYLLASLFALELVLRLCAYGFREFFFGPDGLWSLLDAFIVLSSVWDVVLDLIFLWEASGSDNPVSTLRALRILRLARIVKAVRLMRVFRFVRALRTLISSIFHTLRSLFWALVLMVLIVYVFGVLFSQAVNSHILDPESPPLTGFALEAASKHYYSLSGTMLSLFMCISGGTNWENVLVPLRSISEFWVFLFIFYVAFTYFAVLNVLTAVFCQTAIESAQNDQASMVQNILEEKEAHRDKLLDLFVEIGAEQETITFDMFQEKINDPDVREYFTSIGLDVWDAWSFFKLLDLDEGGAVEVDEFLMGCLRLRGQARAVDVGKIIYDQTWLIRNQSHFQGYVEVQLKQMKDLLSQLAGVRLQSVHLLSTLQPY</sequence>
<accession>A0A812T8C2</accession>
<dbReference type="Proteomes" id="UP000649617">
    <property type="component" value="Unassembled WGS sequence"/>
</dbReference>
<evidence type="ECO:0000256" key="5">
    <source>
        <dbReference type="SAM" id="Phobius"/>
    </source>
</evidence>
<keyword evidence="4 5" id="KW-0472">Membrane</keyword>
<keyword evidence="3 5" id="KW-1133">Transmembrane helix</keyword>
<feature type="transmembrane region" description="Helical" evidence="5">
    <location>
        <begin position="74"/>
        <end position="105"/>
    </location>
</feature>
<feature type="transmembrane region" description="Helical" evidence="5">
    <location>
        <begin position="317"/>
        <end position="341"/>
    </location>
</feature>
<protein>
    <submittedName>
        <fullName evidence="7">Cacna1i protein</fullName>
    </submittedName>
</protein>
<keyword evidence="8" id="KW-1185">Reference proteome</keyword>
<dbReference type="InterPro" id="IPR018247">
    <property type="entry name" value="EF_Hand_1_Ca_BS"/>
</dbReference>
<dbReference type="Gene3D" id="1.20.120.350">
    <property type="entry name" value="Voltage-gated potassium channels. Chain C"/>
    <property type="match status" value="1"/>
</dbReference>
<dbReference type="PROSITE" id="PS00018">
    <property type="entry name" value="EF_HAND_1"/>
    <property type="match status" value="1"/>
</dbReference>
<dbReference type="GO" id="GO:0001518">
    <property type="term" value="C:voltage-gated sodium channel complex"/>
    <property type="evidence" value="ECO:0007669"/>
    <property type="project" value="TreeGrafter"/>
</dbReference>
<evidence type="ECO:0000256" key="1">
    <source>
        <dbReference type="ARBA" id="ARBA00004141"/>
    </source>
</evidence>
<dbReference type="SUPFAM" id="SSF81324">
    <property type="entry name" value="Voltage-gated potassium channels"/>
    <property type="match status" value="1"/>
</dbReference>
<evidence type="ECO:0000313" key="8">
    <source>
        <dbReference type="Proteomes" id="UP000649617"/>
    </source>
</evidence>
<dbReference type="InterPro" id="IPR005821">
    <property type="entry name" value="Ion_trans_dom"/>
</dbReference>
<dbReference type="PANTHER" id="PTHR10037:SF62">
    <property type="entry name" value="SODIUM CHANNEL PROTEIN 60E"/>
    <property type="match status" value="1"/>
</dbReference>
<evidence type="ECO:0000259" key="6">
    <source>
        <dbReference type="Pfam" id="PF00520"/>
    </source>
</evidence>
<evidence type="ECO:0000313" key="7">
    <source>
        <dbReference type="EMBL" id="CAE7513691.1"/>
    </source>
</evidence>
<feature type="domain" description="Ion transport" evidence="6">
    <location>
        <begin position="71"/>
        <end position="342"/>
    </location>
</feature>
<evidence type="ECO:0000256" key="4">
    <source>
        <dbReference type="ARBA" id="ARBA00023136"/>
    </source>
</evidence>
<dbReference type="AlphaFoldDB" id="A0A812T8C2"/>
<dbReference type="PANTHER" id="PTHR10037">
    <property type="entry name" value="VOLTAGE-GATED CATION CHANNEL CALCIUM AND SODIUM"/>
    <property type="match status" value="1"/>
</dbReference>
<dbReference type="Pfam" id="PF00520">
    <property type="entry name" value="Ion_trans"/>
    <property type="match status" value="1"/>
</dbReference>
<evidence type="ECO:0000256" key="2">
    <source>
        <dbReference type="ARBA" id="ARBA00022692"/>
    </source>
</evidence>
<organism evidence="7 8">
    <name type="scientific">Symbiodinium pilosum</name>
    <name type="common">Dinoflagellate</name>
    <dbReference type="NCBI Taxonomy" id="2952"/>
    <lineage>
        <taxon>Eukaryota</taxon>
        <taxon>Sar</taxon>
        <taxon>Alveolata</taxon>
        <taxon>Dinophyceae</taxon>
        <taxon>Suessiales</taxon>
        <taxon>Symbiodiniaceae</taxon>
        <taxon>Symbiodinium</taxon>
    </lineage>
</organism>
<proteinExistence type="predicted"/>
<feature type="transmembrane region" description="Helical" evidence="5">
    <location>
        <begin position="238"/>
        <end position="264"/>
    </location>
</feature>
<dbReference type="InterPro" id="IPR043203">
    <property type="entry name" value="VGCC_Ca_Na"/>
</dbReference>
<keyword evidence="2 5" id="KW-0812">Transmembrane</keyword>
<name>A0A812T8C2_SYMPI</name>
<dbReference type="InterPro" id="IPR027359">
    <property type="entry name" value="Volt_channel_dom_sf"/>
</dbReference>
<comment type="subcellular location">
    <subcellularLocation>
        <location evidence="1">Membrane</location>
        <topology evidence="1">Multi-pass membrane protein</topology>
    </subcellularLocation>
</comment>
<dbReference type="Gene3D" id="1.10.287.70">
    <property type="match status" value="1"/>
</dbReference>
<dbReference type="GO" id="GO:0005248">
    <property type="term" value="F:voltage-gated sodium channel activity"/>
    <property type="evidence" value="ECO:0007669"/>
    <property type="project" value="TreeGrafter"/>
</dbReference>
<comment type="caution">
    <text evidence="7">The sequence shown here is derived from an EMBL/GenBank/DDBJ whole genome shotgun (WGS) entry which is preliminary data.</text>
</comment>
<gene>
    <name evidence="7" type="primary">Cacna1i</name>
    <name evidence="7" type="ORF">SPIL2461_LOCUS13388</name>
</gene>
<reference evidence="7" key="1">
    <citation type="submission" date="2021-02" db="EMBL/GenBank/DDBJ databases">
        <authorList>
            <person name="Dougan E. K."/>
            <person name="Rhodes N."/>
            <person name="Thang M."/>
            <person name="Chan C."/>
        </authorList>
    </citation>
    <scope>NUCLEOTIDE SEQUENCE</scope>
</reference>
<evidence type="ECO:0000256" key="3">
    <source>
        <dbReference type="ARBA" id="ARBA00022989"/>
    </source>
</evidence>